<keyword evidence="2" id="KW-1185">Reference proteome</keyword>
<evidence type="ECO:0000313" key="2">
    <source>
        <dbReference type="Proteomes" id="UP001476950"/>
    </source>
</evidence>
<sequence>MKNSLEHPQSLLLSDSITSTLDVLHPDAHYCIGQDRSIYWRITEPPE</sequence>
<evidence type="ECO:0000313" key="1">
    <source>
        <dbReference type="EMBL" id="MEP1057794.1"/>
    </source>
</evidence>
<dbReference type="Proteomes" id="UP001476950">
    <property type="component" value="Unassembled WGS sequence"/>
</dbReference>
<name>A0ABV0KHJ6_9CYAN</name>
<gene>
    <name evidence="1" type="ORF">NDI38_05035</name>
</gene>
<protein>
    <submittedName>
        <fullName evidence="1">Uncharacterized protein</fullName>
    </submittedName>
</protein>
<dbReference type="EMBL" id="JAMPLM010000002">
    <property type="protein sequence ID" value="MEP1057794.1"/>
    <property type="molecule type" value="Genomic_DNA"/>
</dbReference>
<organism evidence="1 2">
    <name type="scientific">Stenomitos frigidus AS-A4</name>
    <dbReference type="NCBI Taxonomy" id="2933935"/>
    <lineage>
        <taxon>Bacteria</taxon>
        <taxon>Bacillati</taxon>
        <taxon>Cyanobacteriota</taxon>
        <taxon>Cyanophyceae</taxon>
        <taxon>Leptolyngbyales</taxon>
        <taxon>Leptolyngbyaceae</taxon>
        <taxon>Stenomitos</taxon>
    </lineage>
</organism>
<comment type="caution">
    <text evidence="1">The sequence shown here is derived from an EMBL/GenBank/DDBJ whole genome shotgun (WGS) entry which is preliminary data.</text>
</comment>
<reference evidence="1 2" key="1">
    <citation type="submission" date="2022-04" db="EMBL/GenBank/DDBJ databases">
        <title>Positive selection, recombination, and allopatry shape intraspecific diversity of widespread and dominant cyanobacteria.</title>
        <authorList>
            <person name="Wei J."/>
            <person name="Shu W."/>
            <person name="Hu C."/>
        </authorList>
    </citation>
    <scope>NUCLEOTIDE SEQUENCE [LARGE SCALE GENOMIC DNA]</scope>
    <source>
        <strain evidence="1 2">AS-A4</strain>
    </source>
</reference>
<proteinExistence type="predicted"/>
<accession>A0ABV0KHJ6</accession>
<dbReference type="RefSeq" id="WP_431192512.1">
    <property type="nucleotide sequence ID" value="NZ_JAMPLM010000002.1"/>
</dbReference>